<proteinExistence type="predicted"/>
<name>A0A558DGG7_9PSEU</name>
<evidence type="ECO:0000313" key="4">
    <source>
        <dbReference type="Proteomes" id="UP000320011"/>
    </source>
</evidence>
<sequence length="93" mass="9806">VLVHMSVRNVGDRAQLFSDSSQKLIDVQGRQYDADSGAAAISLPENSTLLNNIKPGNSVTGTLVFDVPANVQLAALELHDSPFSGGVKITLKS</sequence>
<dbReference type="Gene3D" id="2.60.40.1240">
    <property type="match status" value="1"/>
</dbReference>
<organism evidence="3 4">
    <name type="scientific">Amycolatopsis rhizosphaerae</name>
    <dbReference type="NCBI Taxonomy" id="2053003"/>
    <lineage>
        <taxon>Bacteria</taxon>
        <taxon>Bacillati</taxon>
        <taxon>Actinomycetota</taxon>
        <taxon>Actinomycetes</taxon>
        <taxon>Pseudonocardiales</taxon>
        <taxon>Pseudonocardiaceae</taxon>
        <taxon>Amycolatopsis</taxon>
    </lineage>
</organism>
<dbReference type="InterPro" id="IPR029050">
    <property type="entry name" value="Immunoprotect_excell_Ig-like"/>
</dbReference>
<evidence type="ECO:0000259" key="2">
    <source>
        <dbReference type="Pfam" id="PF11611"/>
    </source>
</evidence>
<accession>A0A558DGG7</accession>
<reference evidence="3 4" key="1">
    <citation type="submission" date="2019-07" db="EMBL/GenBank/DDBJ databases">
        <authorList>
            <person name="Duangmal K."/>
            <person name="Teo W.F.A."/>
        </authorList>
    </citation>
    <scope>NUCLEOTIDE SEQUENCE [LARGE SCALE GENOMIC DNA]</scope>
    <source>
        <strain evidence="3 4">TBRC 6029</strain>
    </source>
</reference>
<protein>
    <submittedName>
        <fullName evidence="3">DUF4352 domain-containing protein</fullName>
    </submittedName>
</protein>
<comment type="caution">
    <text evidence="3">The sequence shown here is derived from an EMBL/GenBank/DDBJ whole genome shotgun (WGS) entry which is preliminary data.</text>
</comment>
<evidence type="ECO:0000256" key="1">
    <source>
        <dbReference type="ARBA" id="ARBA00022729"/>
    </source>
</evidence>
<dbReference type="AlphaFoldDB" id="A0A558DGG7"/>
<dbReference type="Pfam" id="PF11611">
    <property type="entry name" value="DUF4352"/>
    <property type="match status" value="1"/>
</dbReference>
<dbReference type="OrthoDB" id="4424606at2"/>
<feature type="domain" description="DUF4352" evidence="2">
    <location>
        <begin position="1"/>
        <end position="86"/>
    </location>
</feature>
<dbReference type="InterPro" id="IPR029051">
    <property type="entry name" value="DUF4352"/>
</dbReference>
<gene>
    <name evidence="3" type="ORF">FNH05_05045</name>
</gene>
<keyword evidence="4" id="KW-1185">Reference proteome</keyword>
<dbReference type="EMBL" id="VJWX01000027">
    <property type="protein sequence ID" value="TVT60108.1"/>
    <property type="molecule type" value="Genomic_DNA"/>
</dbReference>
<feature type="non-terminal residue" evidence="3">
    <location>
        <position position="1"/>
    </location>
</feature>
<dbReference type="Proteomes" id="UP000320011">
    <property type="component" value="Unassembled WGS sequence"/>
</dbReference>
<evidence type="ECO:0000313" key="3">
    <source>
        <dbReference type="EMBL" id="TVT60108.1"/>
    </source>
</evidence>
<keyword evidence="1" id="KW-0732">Signal</keyword>
<dbReference type="RefSeq" id="WP_144586085.1">
    <property type="nucleotide sequence ID" value="NZ_VJWX01000027.1"/>
</dbReference>
<reference evidence="3 4" key="2">
    <citation type="submission" date="2019-08" db="EMBL/GenBank/DDBJ databases">
        <title>Amycolatopsis acidicola sp. nov., isolated from peat swamp forest soil.</title>
        <authorList>
            <person name="Srisuk N."/>
        </authorList>
    </citation>
    <scope>NUCLEOTIDE SEQUENCE [LARGE SCALE GENOMIC DNA]</scope>
    <source>
        <strain evidence="3 4">TBRC 6029</strain>
    </source>
</reference>